<feature type="region of interest" description="Disordered" evidence="1">
    <location>
        <begin position="17"/>
        <end position="57"/>
    </location>
</feature>
<organism evidence="2 3">
    <name type="scientific">Pseudomyxococcus hansupus</name>
    <dbReference type="NCBI Taxonomy" id="1297742"/>
    <lineage>
        <taxon>Bacteria</taxon>
        <taxon>Pseudomonadati</taxon>
        <taxon>Myxococcota</taxon>
        <taxon>Myxococcia</taxon>
        <taxon>Myxococcales</taxon>
        <taxon>Cystobacterineae</taxon>
        <taxon>Myxococcaceae</taxon>
        <taxon>Pseudomyxococcus</taxon>
    </lineage>
</organism>
<dbReference type="EMBL" id="CP012109">
    <property type="protein sequence ID" value="AKQ66200.1"/>
    <property type="molecule type" value="Genomic_DNA"/>
</dbReference>
<gene>
    <name evidence="2" type="ORF">A176_003112</name>
</gene>
<name>A0A0H4WXY3_9BACT</name>
<evidence type="ECO:0000313" key="2">
    <source>
        <dbReference type="EMBL" id="AKQ66200.1"/>
    </source>
</evidence>
<protein>
    <submittedName>
        <fullName evidence="2">Uncharacterized protein</fullName>
    </submittedName>
</protein>
<dbReference type="KEGG" id="mym:A176_003112"/>
<feature type="compositionally biased region" description="Basic and acidic residues" evidence="1">
    <location>
        <begin position="29"/>
        <end position="41"/>
    </location>
</feature>
<proteinExistence type="predicted"/>
<evidence type="ECO:0000313" key="3">
    <source>
        <dbReference type="Proteomes" id="UP000009026"/>
    </source>
</evidence>
<dbReference type="STRING" id="1297742.A176_003112"/>
<reference evidence="2 3" key="1">
    <citation type="journal article" date="2016" name="PLoS ONE">
        <title>Complete Genome Sequence and Comparative Genomics of a Novel Myxobacterium Myxococcus hansupus.</title>
        <authorList>
            <person name="Sharma G."/>
            <person name="Narwani T."/>
            <person name="Subramanian S."/>
        </authorList>
    </citation>
    <scope>NUCLEOTIDE SEQUENCE [LARGE SCALE GENOMIC DNA]</scope>
    <source>
        <strain evidence="3">mixupus</strain>
    </source>
</reference>
<sequence>MLLDMYLYYGLPLRPAPRRAATAATPVREASKERTARKPERATQLQLIEGGPAADAP</sequence>
<dbReference type="PATRIC" id="fig|1297742.4.peg.3139"/>
<evidence type="ECO:0000256" key="1">
    <source>
        <dbReference type="SAM" id="MobiDB-lite"/>
    </source>
</evidence>
<keyword evidence="3" id="KW-1185">Reference proteome</keyword>
<accession>A0A0H4WXY3</accession>
<dbReference type="AlphaFoldDB" id="A0A0H4WXY3"/>
<dbReference type="Proteomes" id="UP000009026">
    <property type="component" value="Chromosome"/>
</dbReference>